<dbReference type="PANTHER" id="PTHR30349:SF64">
    <property type="entry name" value="PROPHAGE INTEGRASE INTD-RELATED"/>
    <property type="match status" value="1"/>
</dbReference>
<dbReference type="GO" id="GO:0006310">
    <property type="term" value="P:DNA recombination"/>
    <property type="evidence" value="ECO:0007669"/>
    <property type="project" value="UniProtKB-KW"/>
</dbReference>
<dbReference type="InterPro" id="IPR010998">
    <property type="entry name" value="Integrase_recombinase_N"/>
</dbReference>
<dbReference type="Gene3D" id="1.10.443.10">
    <property type="entry name" value="Intergrase catalytic core"/>
    <property type="match status" value="1"/>
</dbReference>
<reference evidence="7 8" key="1">
    <citation type="journal article" date="2012" name="J. Bacteriol.">
        <title>Complete Genome Sequence of the Thermophilic, Piezophilic, Heterotrophic Bacterium Marinitoga piezophila KA3.</title>
        <authorList>
            <person name="Lucas S."/>
            <person name="Han J."/>
            <person name="Lapidus A."/>
            <person name="Cheng J.F."/>
            <person name="Goodwin L.A."/>
            <person name="Pitluck S."/>
            <person name="Peters L."/>
            <person name="Mikhailova N."/>
            <person name="Teshima H."/>
            <person name="Detter J.C."/>
            <person name="Han C."/>
            <person name="Tapia R."/>
            <person name="Land M."/>
            <person name="Hauser L."/>
            <person name="Kyrpides N.C."/>
            <person name="Ivanova N."/>
            <person name="Pagani I."/>
            <person name="Vannier P."/>
            <person name="Oger P."/>
            <person name="Bartlett D.H."/>
            <person name="Noll K.M."/>
            <person name="Woyke T."/>
            <person name="Jebbar M."/>
        </authorList>
    </citation>
    <scope>NUCLEOTIDE SEQUENCE [LARGE SCALE GENOMIC DNA]</scope>
    <source>
        <strain evidence="8">DSM 14283 / JCM 11233 / KA3</strain>
        <plasmid evidence="7 8">pMARPI01</plasmid>
    </source>
</reference>
<dbReference type="HOGENOM" id="CLU_027562_9_6_0"/>
<gene>
    <name evidence="7" type="ordered locus">Marpi_2122</name>
</gene>
<dbReference type="Proteomes" id="UP000007161">
    <property type="component" value="Plasmid pMARPI01"/>
</dbReference>
<evidence type="ECO:0000259" key="6">
    <source>
        <dbReference type="PROSITE" id="PS51900"/>
    </source>
</evidence>
<feature type="domain" description="Core-binding (CB)" evidence="6">
    <location>
        <begin position="3"/>
        <end position="77"/>
    </location>
</feature>
<dbReference type="SUPFAM" id="SSF56349">
    <property type="entry name" value="DNA breaking-rejoining enzymes"/>
    <property type="match status" value="1"/>
</dbReference>
<evidence type="ECO:0000256" key="2">
    <source>
        <dbReference type="ARBA" id="ARBA00023125"/>
    </source>
</evidence>
<dbReference type="EMBL" id="CP003258">
    <property type="protein sequence ID" value="AEX86496.1"/>
    <property type="molecule type" value="Genomic_DNA"/>
</dbReference>
<dbReference type="GO" id="GO:0003677">
    <property type="term" value="F:DNA binding"/>
    <property type="evidence" value="ECO:0007669"/>
    <property type="project" value="UniProtKB-UniRule"/>
</dbReference>
<keyword evidence="3" id="KW-0233">DNA recombination</keyword>
<dbReference type="PANTHER" id="PTHR30349">
    <property type="entry name" value="PHAGE INTEGRASE-RELATED"/>
    <property type="match status" value="1"/>
</dbReference>
<feature type="domain" description="Tyr recombinase" evidence="5">
    <location>
        <begin position="97"/>
        <end position="249"/>
    </location>
</feature>
<dbReference type="PROSITE" id="PS51898">
    <property type="entry name" value="TYR_RECOMBINASE"/>
    <property type="match status" value="1"/>
</dbReference>
<evidence type="ECO:0000256" key="1">
    <source>
        <dbReference type="ARBA" id="ARBA00008857"/>
    </source>
</evidence>
<evidence type="ECO:0000313" key="8">
    <source>
        <dbReference type="Proteomes" id="UP000007161"/>
    </source>
</evidence>
<dbReference type="RefSeq" id="WP_014293686.1">
    <property type="nucleotide sequence ID" value="NC_016748.1"/>
</dbReference>
<organism evidence="7 8">
    <name type="scientific">Marinitoga piezophila (strain DSM 14283 / JCM 11233 / KA3)</name>
    <dbReference type="NCBI Taxonomy" id="443254"/>
    <lineage>
        <taxon>Bacteria</taxon>
        <taxon>Thermotogati</taxon>
        <taxon>Thermotogota</taxon>
        <taxon>Thermotogae</taxon>
        <taxon>Petrotogales</taxon>
        <taxon>Petrotogaceae</taxon>
        <taxon>Marinitoga</taxon>
    </lineage>
</organism>
<dbReference type="InterPro" id="IPR002104">
    <property type="entry name" value="Integrase_catalytic"/>
</dbReference>
<geneLocation type="plasmid" evidence="7 8">
    <name>pMARPI01</name>
</geneLocation>
<dbReference type="InterPro" id="IPR050090">
    <property type="entry name" value="Tyrosine_recombinase_XerCD"/>
</dbReference>
<dbReference type="Pfam" id="PF00589">
    <property type="entry name" value="Phage_integrase"/>
    <property type="match status" value="2"/>
</dbReference>
<evidence type="ECO:0000259" key="5">
    <source>
        <dbReference type="PROSITE" id="PS51898"/>
    </source>
</evidence>
<dbReference type="InterPro" id="IPR011010">
    <property type="entry name" value="DNA_brk_join_enz"/>
</dbReference>
<evidence type="ECO:0000256" key="3">
    <source>
        <dbReference type="ARBA" id="ARBA00023172"/>
    </source>
</evidence>
<keyword evidence="8" id="KW-1185">Reference proteome</keyword>
<accession>H2J8G5</accession>
<sequence length="249" mass="29394">MKIEPDKIMQEYFNYLRHYRGVSEKTLKRYESTIRDLLEYGITKKGTDRFLKSLKKYKESSIQTKIVIAKSFVKYLYEHGYIKENYLANAKAPRYHSLPKYLTDEEFKAITDKMNDYYRALAIFLRNTGLRISEYHNLTEKDIRITGEYAELRIKGKGNKERVLLIERKLLDLANKYRLFENKKSIRAIQKYFNKHGIHPHLLRHTFAVEFLNRGGAINQLQAILGHSNIAITDIYTKVTSNNVVIKAF</sequence>
<protein>
    <submittedName>
        <fullName evidence="7">Site-specific recombinase XerD</fullName>
    </submittedName>
</protein>
<name>H2J8G5_MARPK</name>
<proteinExistence type="inferred from homology"/>
<dbReference type="KEGG" id="mpz:Marpi_2122"/>
<keyword evidence="7" id="KW-0614">Plasmid</keyword>
<dbReference type="eggNOG" id="COG4974">
    <property type="taxonomic scope" value="Bacteria"/>
</dbReference>
<dbReference type="PROSITE" id="PS51900">
    <property type="entry name" value="CB"/>
    <property type="match status" value="1"/>
</dbReference>
<dbReference type="GO" id="GO:0015074">
    <property type="term" value="P:DNA integration"/>
    <property type="evidence" value="ECO:0007669"/>
    <property type="project" value="InterPro"/>
</dbReference>
<comment type="similarity">
    <text evidence="1">Belongs to the 'phage' integrase family.</text>
</comment>
<dbReference type="InterPro" id="IPR044068">
    <property type="entry name" value="CB"/>
</dbReference>
<dbReference type="Gene3D" id="1.10.150.130">
    <property type="match status" value="1"/>
</dbReference>
<dbReference type="AlphaFoldDB" id="H2J8G5"/>
<evidence type="ECO:0000313" key="7">
    <source>
        <dbReference type="EMBL" id="AEX86496.1"/>
    </source>
</evidence>
<dbReference type="InterPro" id="IPR013762">
    <property type="entry name" value="Integrase-like_cat_sf"/>
</dbReference>
<reference evidence="8" key="2">
    <citation type="submission" date="2012-01" db="EMBL/GenBank/DDBJ databases">
        <title>Complete sequence of plasmid of Marinitoga piezophila KA3.</title>
        <authorList>
            <person name="Lucas S."/>
            <person name="Han J."/>
            <person name="Lapidus A."/>
            <person name="Cheng J.-F."/>
            <person name="Goodwin L."/>
            <person name="Pitluck S."/>
            <person name="Peters L."/>
            <person name="Mikhailova N."/>
            <person name="Teshima H."/>
            <person name="Detter J.C."/>
            <person name="Han C."/>
            <person name="Tapia R."/>
            <person name="Land M."/>
            <person name="Hauser L."/>
            <person name="Kyrpides N."/>
            <person name="Ivanova N."/>
            <person name="Pagani I."/>
            <person name="Jebbar M."/>
            <person name="Vannier P."/>
            <person name="Oger P."/>
            <person name="Cario A."/>
            <person name="Bartlett D."/>
            <person name="Noll K.M."/>
            <person name="Woyke T."/>
        </authorList>
    </citation>
    <scope>NUCLEOTIDE SEQUENCE [LARGE SCALE GENOMIC DNA]</scope>
    <source>
        <strain evidence="8">DSM 14283 / JCM 11233 / KA3</strain>
        <plasmid evidence="8">pMARPI01</plasmid>
    </source>
</reference>
<evidence type="ECO:0000256" key="4">
    <source>
        <dbReference type="PROSITE-ProRule" id="PRU01248"/>
    </source>
</evidence>
<keyword evidence="2 4" id="KW-0238">DNA-binding</keyword>